<accession>A0A2D0MZA2</accession>
<evidence type="ECO:0000256" key="2">
    <source>
        <dbReference type="SAM" id="SignalP"/>
    </source>
</evidence>
<dbReference type="AlphaFoldDB" id="A0A2D0MZA2"/>
<keyword evidence="5" id="KW-1185">Reference proteome</keyword>
<feature type="domain" description="HYR" evidence="3">
    <location>
        <begin position="342"/>
        <end position="423"/>
    </location>
</feature>
<feature type="non-terminal residue" evidence="4">
    <location>
        <position position="990"/>
    </location>
</feature>
<dbReference type="InterPro" id="IPR003410">
    <property type="entry name" value="HYR_dom"/>
</dbReference>
<dbReference type="InterPro" id="IPR043555">
    <property type="entry name" value="SRPX-like"/>
</dbReference>
<gene>
    <name evidence="4" type="ORF">CRP01_38410</name>
</gene>
<sequence length="990" mass="103776">MNNSNQMKMHWHLPASVLSRSFSVLSLLFAISFSPLLAQNDSPCECVQRWQGGAHWNEDGTINDAPNAPNPLGIIRCGSSAETQSNIKPGNCVYNPDEFTIDVELYPCIDPSTQKEVAAVNPTAGEPIIWLNLDVRPNAGSFQVQINDNSGDKIAWALYYSLSFEAGLNENGISGDCNTLVLAACGVESSNTWNTLPVPSFSQPTNYYLAIWDQDADGDLSVNNFKARFGCGDADILVCNLETGPETTECQTETYTVAVPIMGINGNYVGYDPNATPPYSDPVCLTNSGTTDVTSGTILMTYPKDVATYNIQIAIDADPDDDCPDPIVPENCGATITGDAPVCCEAPQLTCPGDLTISCESSIDPALVGTPEVTDGCGEVSLSHSDVVTGGLCASESVIVRTWTATDEAGNETICEQTITVQDLTAPLAPQAPENVTVSCAALIPEMPDLVAMDNCMGEVAALPSSSITGETCVNNFTIERVWTFVDDCGNTSSISQLITVVDETAPLVPEPPEDVTVDCLSEVPPGMDLTADDGCEGTITVSPEDAVTPGECINDFVILRTWTFEDACGNVSSVSQTITVKDETAPVAPNPPANVTVSCASDVPVEVELTATDNCDGDITVGPTSVTTEGECANDFTIVRTWTFVDICGNTSSVSQTITVKDETAPVAPNPPADVRVSCASDVPAEVELTATDNCDGDITVGPTSVTTEGACANDFTIVRTWTFVDICGNTSSVSQTITVKDEIAPVAPNPPADVRVSCASDVPAEVELTATDNCDGDITVGPTSVTTEGACANDFTIVRTWTFVDICGNTSSVSQTITVKDETAPVAPNPPVDVTVSCASDVPAEVELTATDNCDGDITVDPTSVTTEGACANDFTIVRTWTFVDICGNTSSVSQTITVKDEIAPVAPNPPADVRVSCASDVPAEVELTATDNCDGDITVGPTSVTTEGACANDFTIVRTWTFVDICGNTSSVSQTIKVKDEIAPVAP</sequence>
<dbReference type="PANTHER" id="PTHR46343:SF2">
    <property type="entry name" value="SUSHI_VON WILLEBRAND FACTOR TYPE A_EGF_PENTRAXIN DOMAIN-CONTAINING 1"/>
    <property type="match status" value="1"/>
</dbReference>
<keyword evidence="2" id="KW-0732">Signal</keyword>
<evidence type="ECO:0000313" key="5">
    <source>
        <dbReference type="Proteomes" id="UP000223913"/>
    </source>
</evidence>
<dbReference type="Proteomes" id="UP000223913">
    <property type="component" value="Unassembled WGS sequence"/>
</dbReference>
<proteinExistence type="predicted"/>
<dbReference type="EMBL" id="PDUD01000060">
    <property type="protein sequence ID" value="PHN01219.1"/>
    <property type="molecule type" value="Genomic_DNA"/>
</dbReference>
<name>A0A2D0MZA2_FLAN2</name>
<feature type="chain" id="PRO_5012429172" description="HYR domain-containing protein" evidence="2">
    <location>
        <begin position="39"/>
        <end position="990"/>
    </location>
</feature>
<dbReference type="PROSITE" id="PS50825">
    <property type="entry name" value="HYR"/>
    <property type="match status" value="1"/>
</dbReference>
<evidence type="ECO:0000256" key="1">
    <source>
        <dbReference type="ARBA" id="ARBA00022737"/>
    </source>
</evidence>
<dbReference type="Gene3D" id="2.60.40.10">
    <property type="entry name" value="Immunoglobulins"/>
    <property type="match status" value="5"/>
</dbReference>
<keyword evidence="1" id="KW-0677">Repeat</keyword>
<evidence type="ECO:0000313" key="4">
    <source>
        <dbReference type="EMBL" id="PHN01219.1"/>
    </source>
</evidence>
<evidence type="ECO:0000259" key="3">
    <source>
        <dbReference type="PROSITE" id="PS50825"/>
    </source>
</evidence>
<dbReference type="InterPro" id="IPR057078">
    <property type="entry name" value="HYR-4C"/>
</dbReference>
<comment type="caution">
    <text evidence="4">The sequence shown here is derived from an EMBL/GenBank/DDBJ whole genome shotgun (WGS) entry which is preliminary data.</text>
</comment>
<dbReference type="PANTHER" id="PTHR46343">
    <property type="entry name" value="HYR DOMAIN-CONTAINING PROTEIN"/>
    <property type="match status" value="1"/>
</dbReference>
<dbReference type="InterPro" id="IPR013783">
    <property type="entry name" value="Ig-like_fold"/>
</dbReference>
<feature type="signal peptide" evidence="2">
    <location>
        <begin position="1"/>
        <end position="38"/>
    </location>
</feature>
<reference evidence="4 5" key="1">
    <citation type="submission" date="2017-10" db="EMBL/GenBank/DDBJ databases">
        <title>The draft genome sequence of Lewinella nigricans NBRC 102662.</title>
        <authorList>
            <person name="Wang K."/>
        </authorList>
    </citation>
    <scope>NUCLEOTIDE SEQUENCE [LARGE SCALE GENOMIC DNA]</scope>
    <source>
        <strain evidence="4 5">NBRC 102662</strain>
    </source>
</reference>
<protein>
    <recommendedName>
        <fullName evidence="3">HYR domain-containing protein</fullName>
    </recommendedName>
</protein>
<organism evidence="4 5">
    <name type="scientific">Flavilitoribacter nigricans (strain ATCC 23147 / DSM 23189 / NBRC 102662 / NCIMB 1420 / SS-2)</name>
    <name type="common">Lewinella nigricans</name>
    <dbReference type="NCBI Taxonomy" id="1122177"/>
    <lineage>
        <taxon>Bacteria</taxon>
        <taxon>Pseudomonadati</taxon>
        <taxon>Bacteroidota</taxon>
        <taxon>Saprospiria</taxon>
        <taxon>Saprospirales</taxon>
        <taxon>Lewinellaceae</taxon>
        <taxon>Flavilitoribacter</taxon>
    </lineage>
</organism>
<dbReference type="Pfam" id="PF23237">
    <property type="entry name" value="HYR_4C"/>
    <property type="match status" value="8"/>
</dbReference>